<name>A0A484LA03_9ASTE</name>
<evidence type="ECO:0000313" key="3">
    <source>
        <dbReference type="EMBL" id="VFQ73133.1"/>
    </source>
</evidence>
<dbReference type="EMBL" id="OOIL02001149">
    <property type="protein sequence ID" value="VFQ73133.1"/>
    <property type="molecule type" value="Genomic_DNA"/>
</dbReference>
<organism evidence="3 4">
    <name type="scientific">Cuscuta campestris</name>
    <dbReference type="NCBI Taxonomy" id="132261"/>
    <lineage>
        <taxon>Eukaryota</taxon>
        <taxon>Viridiplantae</taxon>
        <taxon>Streptophyta</taxon>
        <taxon>Embryophyta</taxon>
        <taxon>Tracheophyta</taxon>
        <taxon>Spermatophyta</taxon>
        <taxon>Magnoliopsida</taxon>
        <taxon>eudicotyledons</taxon>
        <taxon>Gunneridae</taxon>
        <taxon>Pentapetalae</taxon>
        <taxon>asterids</taxon>
        <taxon>lamiids</taxon>
        <taxon>Solanales</taxon>
        <taxon>Convolvulaceae</taxon>
        <taxon>Cuscuteae</taxon>
        <taxon>Cuscuta</taxon>
        <taxon>Cuscuta subgen. Grammica</taxon>
        <taxon>Cuscuta sect. Cleistogrammica</taxon>
    </lineage>
</organism>
<accession>A0A484LA03</accession>
<reference evidence="3 4" key="1">
    <citation type="submission" date="2018-04" db="EMBL/GenBank/DDBJ databases">
        <authorList>
            <person name="Vogel A."/>
        </authorList>
    </citation>
    <scope>NUCLEOTIDE SEQUENCE [LARGE SCALE GENOMIC DNA]</scope>
</reference>
<keyword evidence="4" id="KW-1185">Reference proteome</keyword>
<evidence type="ECO:0000256" key="1">
    <source>
        <dbReference type="SAM" id="MobiDB-lite"/>
    </source>
</evidence>
<evidence type="ECO:0000313" key="4">
    <source>
        <dbReference type="Proteomes" id="UP000595140"/>
    </source>
</evidence>
<dbReference type="PANTHER" id="PTHR46890">
    <property type="entry name" value="NON-LTR RETROLELEMENT REVERSE TRANSCRIPTASE-LIKE PROTEIN-RELATED"/>
    <property type="match status" value="1"/>
</dbReference>
<gene>
    <name evidence="3" type="ORF">CCAM_LOCUS14909</name>
</gene>
<sequence>METGKKKKGKLKKEEKPASRTSSNGTHGTPHVAAGVQDSVADLHSQQIDDHLFVYLGRVAMGFPLDGGGEVEGLAPTPLVKVCDEAAEAQPDVSLLQTPIIAVENNHSTLPEESEQSQKWGLHSLFNVQEHFPSFSAAKSFASKIFLSSASKESVNHHHNPLNQGKALKSSDKHHCSKILDMGSKDDLFLIDPQAWVSTDVSLISQFIPKVINVSDNELICNVPNEEEVTKAVWDHSPDSAAGPDGYNGYFFRQCWNIIKLDVILACQEFFLGIPVPSSFGSTFITLIPKSEDPKSFGDYRTISLSTFMRKIISKILASRLSVLLPKCISEEQTGFQKNKGVEEQILLTEEMVHMIDKNTRGDNYIVKLDMAKAFDKVEWEYLEAILDLMGFNERSQQLLMANLKEEGGLGIRSLEDTQEAYSIKLWWKVQTDETLWAKYMRARNLHHKEAERRGMRNILSRPGEEVEAVENLW</sequence>
<dbReference type="InterPro" id="IPR000477">
    <property type="entry name" value="RT_dom"/>
</dbReference>
<feature type="domain" description="Reverse transcriptase" evidence="2">
    <location>
        <begin position="292"/>
        <end position="395"/>
    </location>
</feature>
<dbReference type="InterPro" id="IPR052343">
    <property type="entry name" value="Retrotransposon-Effector_Assoc"/>
</dbReference>
<feature type="region of interest" description="Disordered" evidence="1">
    <location>
        <begin position="1"/>
        <end position="32"/>
    </location>
</feature>
<dbReference type="AlphaFoldDB" id="A0A484LA03"/>
<protein>
    <recommendedName>
        <fullName evidence="2">Reverse transcriptase domain-containing protein</fullName>
    </recommendedName>
</protein>
<dbReference type="PANTHER" id="PTHR46890:SF28">
    <property type="entry name" value="REVERSE TRANSCRIPTASE DOMAIN-CONTAINING PROTEIN"/>
    <property type="match status" value="1"/>
</dbReference>
<dbReference type="Proteomes" id="UP000595140">
    <property type="component" value="Unassembled WGS sequence"/>
</dbReference>
<dbReference type="OrthoDB" id="1937198at2759"/>
<evidence type="ECO:0000259" key="2">
    <source>
        <dbReference type="Pfam" id="PF00078"/>
    </source>
</evidence>
<dbReference type="Pfam" id="PF00078">
    <property type="entry name" value="RVT_1"/>
    <property type="match status" value="1"/>
</dbReference>
<feature type="compositionally biased region" description="Basic residues" evidence="1">
    <location>
        <begin position="1"/>
        <end position="11"/>
    </location>
</feature>
<dbReference type="CDD" id="cd01650">
    <property type="entry name" value="RT_nLTR_like"/>
    <property type="match status" value="1"/>
</dbReference>
<proteinExistence type="predicted"/>